<dbReference type="Proteomes" id="UP000054921">
    <property type="component" value="Unassembled WGS sequence"/>
</dbReference>
<dbReference type="Pfam" id="PF01565">
    <property type="entry name" value="FAD_binding_4"/>
    <property type="match status" value="1"/>
</dbReference>
<dbReference type="STRING" id="28084.Lche_1264"/>
<proteinExistence type="predicted"/>
<dbReference type="PATRIC" id="fig|28084.5.peg.1377"/>
<dbReference type="InterPro" id="IPR016167">
    <property type="entry name" value="FAD-bd_PCMH_sub1"/>
</dbReference>
<evidence type="ECO:0000313" key="4">
    <source>
        <dbReference type="Proteomes" id="UP000054921"/>
    </source>
</evidence>
<comment type="caution">
    <text evidence="3">The sequence shown here is derived from an EMBL/GenBank/DDBJ whole genome shotgun (WGS) entry which is preliminary data.</text>
</comment>
<reference evidence="3 4" key="1">
    <citation type="submission" date="2015-11" db="EMBL/GenBank/DDBJ databases">
        <title>Genomic analysis of 38 Legionella species identifies large and diverse effector repertoires.</title>
        <authorList>
            <person name="Burstein D."/>
            <person name="Amaro F."/>
            <person name="Zusman T."/>
            <person name="Lifshitz Z."/>
            <person name="Cohen O."/>
            <person name="Gilbert J.A."/>
            <person name="Pupko T."/>
            <person name="Shuman H.A."/>
            <person name="Segal G."/>
        </authorList>
    </citation>
    <scope>NUCLEOTIDE SEQUENCE [LARGE SCALE GENOMIC DNA]</scope>
    <source>
        <strain evidence="3 4">ORW</strain>
    </source>
</reference>
<accession>A0A0W0S6P8</accession>
<dbReference type="InterPro" id="IPR036318">
    <property type="entry name" value="FAD-bd_PCMH-like_sf"/>
</dbReference>
<gene>
    <name evidence="3" type="ORF">Lche_1264</name>
</gene>
<feature type="domain" description="FAD-binding PCMH-type" evidence="2">
    <location>
        <begin position="12"/>
        <end position="181"/>
    </location>
</feature>
<keyword evidence="1" id="KW-0285">Flavoprotein</keyword>
<dbReference type="PANTHER" id="PTHR43762">
    <property type="entry name" value="L-GULONOLACTONE OXIDASE"/>
    <property type="match status" value="1"/>
</dbReference>
<dbReference type="InterPro" id="IPR010031">
    <property type="entry name" value="FAD_lactone_oxidase-like"/>
</dbReference>
<dbReference type="InterPro" id="IPR016169">
    <property type="entry name" value="FAD-bd_PCMH_sub2"/>
</dbReference>
<dbReference type="InterPro" id="IPR016166">
    <property type="entry name" value="FAD-bd_PCMH"/>
</dbReference>
<dbReference type="PROSITE" id="PS51387">
    <property type="entry name" value="FAD_PCMH"/>
    <property type="match status" value="1"/>
</dbReference>
<dbReference type="Gene3D" id="3.30.43.10">
    <property type="entry name" value="Uridine Diphospho-n-acetylenolpyruvylglucosamine Reductase, domain 2"/>
    <property type="match status" value="1"/>
</dbReference>
<evidence type="ECO:0000256" key="1">
    <source>
        <dbReference type="ARBA" id="ARBA00022827"/>
    </source>
</evidence>
<protein>
    <recommendedName>
        <fullName evidence="2">FAD-binding PCMH-type domain-containing protein</fullName>
    </recommendedName>
</protein>
<dbReference type="PANTHER" id="PTHR43762:SF1">
    <property type="entry name" value="D-ARABINONO-1,4-LACTONE OXIDASE"/>
    <property type="match status" value="1"/>
</dbReference>
<name>A0A0W0S6P8_9GAMM</name>
<dbReference type="Gene3D" id="3.30.465.10">
    <property type="match status" value="1"/>
</dbReference>
<dbReference type="AlphaFoldDB" id="A0A0W0S6P8"/>
<dbReference type="EMBL" id="LNXW01000013">
    <property type="protein sequence ID" value="KTC79244.1"/>
    <property type="molecule type" value="Genomic_DNA"/>
</dbReference>
<dbReference type="GO" id="GO:0016899">
    <property type="term" value="F:oxidoreductase activity, acting on the CH-OH group of donors, oxygen as acceptor"/>
    <property type="evidence" value="ECO:0007669"/>
    <property type="project" value="InterPro"/>
</dbReference>
<organism evidence="3 4">
    <name type="scientific">Legionella cherrii</name>
    <dbReference type="NCBI Taxonomy" id="28084"/>
    <lineage>
        <taxon>Bacteria</taxon>
        <taxon>Pseudomonadati</taxon>
        <taxon>Pseudomonadota</taxon>
        <taxon>Gammaproteobacteria</taxon>
        <taxon>Legionellales</taxon>
        <taxon>Legionellaceae</taxon>
        <taxon>Legionella</taxon>
    </lineage>
</organism>
<dbReference type="InterPro" id="IPR006094">
    <property type="entry name" value="Oxid_FAD_bind_N"/>
</dbReference>
<dbReference type="RefSeq" id="WP_058387594.1">
    <property type="nucleotide sequence ID" value="NZ_LNXW01000013.1"/>
</dbReference>
<dbReference type="OrthoDB" id="143770at2"/>
<dbReference type="SUPFAM" id="SSF56176">
    <property type="entry name" value="FAD-binding/transporter-associated domain-like"/>
    <property type="match status" value="1"/>
</dbReference>
<evidence type="ECO:0000313" key="3">
    <source>
        <dbReference type="EMBL" id="KTC79244.1"/>
    </source>
</evidence>
<sequence>MHCKTRKFTNFSRARFSQSFCLRPDNEEQLADYLAHNPQQNILVRGSGLSYNDSCFNTNGMIIDTERLNHFINFNHETGIVVCQGGVSLKDLFLVHPDFIPPVLPGTVHATVAGGIAHDVHGKNNHQAGSFGHHLLGFDLLMGNKKLHCSREENSDLFHATIAGLGLTGVITRAELRLKKAPRFVHAEHKQFESIPALTEYMVAEGIHYDYQVSWLDLLNSTPRAILSTADHCEPVNTKKTKIHTVPKIPFSLIKRWNMKLFNQHFFTSKKGQETLALEQFNNPLDKLMHWNRLYGPRGLLQFQAVFDVDHAPIILEQLIELMRINKATPTLAVLKLFTEPGEGLLSFCKPGFTLAVDFVHNPQATQAISAMNQQITELNGRIYLAKDLFLNEKQFHSMYENHQQFSQTLGHYGCTMHSDLAKRLGIIK</sequence>
<evidence type="ECO:0000259" key="2">
    <source>
        <dbReference type="PROSITE" id="PS51387"/>
    </source>
</evidence>
<dbReference type="GO" id="GO:0071949">
    <property type="term" value="F:FAD binding"/>
    <property type="evidence" value="ECO:0007669"/>
    <property type="project" value="InterPro"/>
</dbReference>
<keyword evidence="1" id="KW-0274">FAD</keyword>